<name>A0A2X1CMG2_BREVE</name>
<gene>
    <name evidence="1" type="ORF">NCTC11166_02808</name>
</gene>
<evidence type="ECO:0000313" key="1">
    <source>
        <dbReference type="EMBL" id="SPU55411.1"/>
    </source>
</evidence>
<dbReference type="Proteomes" id="UP000251186">
    <property type="component" value="Unassembled WGS sequence"/>
</dbReference>
<sequence>MTPESVRDPDHGSRGHAVGAALILLNLLEGDAYCTTQISLSKASFFTARTDGVPDL</sequence>
<dbReference type="EMBL" id="UAQP01000014">
    <property type="protein sequence ID" value="SPU55411.1"/>
    <property type="molecule type" value="Genomic_DNA"/>
</dbReference>
<proteinExistence type="predicted"/>
<dbReference type="AlphaFoldDB" id="A0A2X1CMG2"/>
<evidence type="ECO:0000313" key="2">
    <source>
        <dbReference type="Proteomes" id="UP000251186"/>
    </source>
</evidence>
<accession>A0A2X1CMG2</accession>
<organism evidence="1 2">
    <name type="scientific">Brevundimonas vesicularis</name>
    <name type="common">Pseudomonas vesicularis</name>
    <dbReference type="NCBI Taxonomy" id="41276"/>
    <lineage>
        <taxon>Bacteria</taxon>
        <taxon>Pseudomonadati</taxon>
        <taxon>Pseudomonadota</taxon>
        <taxon>Alphaproteobacteria</taxon>
        <taxon>Caulobacterales</taxon>
        <taxon>Caulobacteraceae</taxon>
        <taxon>Brevundimonas</taxon>
    </lineage>
</organism>
<reference evidence="1 2" key="1">
    <citation type="submission" date="2018-06" db="EMBL/GenBank/DDBJ databases">
        <authorList>
            <consortium name="Pathogen Informatics"/>
            <person name="Doyle S."/>
        </authorList>
    </citation>
    <scope>NUCLEOTIDE SEQUENCE [LARGE SCALE GENOMIC DNA]</scope>
    <source>
        <strain evidence="1 2">NCTC11166</strain>
    </source>
</reference>
<protein>
    <submittedName>
        <fullName evidence="1">Uncharacterized protein</fullName>
    </submittedName>
</protein>